<dbReference type="Proteomes" id="UP000095743">
    <property type="component" value="Chromosome"/>
</dbReference>
<dbReference type="InterPro" id="IPR027417">
    <property type="entry name" value="P-loop_NTPase"/>
</dbReference>
<sequence length="244" mass="26633">MSPVFEIQGLVKGFNGKTVLDIEHLSIGSKAVTAIIGPSGAGKSTLLSILNGLMKADVGSLIFEGQDMIEGVKLGDPLRRSMAMVFQNPVMFQGTVYDNIAYSLKIRKAPENDIKEKVNEILELIGLKHIALQKAGTISGGEAQRIALARAMVFRPKVLLLDEPTASLDPANVMQIEKLIVHAKKEFGTSVILVTHNMFQARRLADYTVFMLNGNIVESGDNERIFTNPANEKTKAFISGEMVY</sequence>
<keyword evidence="3" id="KW-0067">ATP-binding</keyword>
<dbReference type="GO" id="GO:0005524">
    <property type="term" value="F:ATP binding"/>
    <property type="evidence" value="ECO:0007669"/>
    <property type="project" value="UniProtKB-KW"/>
</dbReference>
<dbReference type="RefSeq" id="WP_069974570.1">
    <property type="nucleotide sequence ID" value="NZ_CP017269.1"/>
</dbReference>
<dbReference type="Gene3D" id="3.40.50.300">
    <property type="entry name" value="P-loop containing nucleotide triphosphate hydrolases"/>
    <property type="match status" value="1"/>
</dbReference>
<evidence type="ECO:0000259" key="4">
    <source>
        <dbReference type="PROSITE" id="PS50893"/>
    </source>
</evidence>
<dbReference type="PROSITE" id="PS50893">
    <property type="entry name" value="ABC_TRANSPORTER_2"/>
    <property type="match status" value="1"/>
</dbReference>
<dbReference type="GO" id="GO:0016887">
    <property type="term" value="F:ATP hydrolysis activity"/>
    <property type="evidence" value="ECO:0007669"/>
    <property type="project" value="InterPro"/>
</dbReference>
<proteinExistence type="predicted"/>
<dbReference type="GO" id="GO:0016020">
    <property type="term" value="C:membrane"/>
    <property type="evidence" value="ECO:0007669"/>
    <property type="project" value="InterPro"/>
</dbReference>
<dbReference type="SUPFAM" id="SSF52540">
    <property type="entry name" value="P-loop containing nucleoside triphosphate hydrolases"/>
    <property type="match status" value="1"/>
</dbReference>
<dbReference type="PANTHER" id="PTHR43423">
    <property type="entry name" value="ABC TRANSPORTER I FAMILY MEMBER 17"/>
    <property type="match status" value="1"/>
</dbReference>
<organism evidence="5 6">
    <name type="scientific">Geosporobacter ferrireducens</name>
    <dbReference type="NCBI Taxonomy" id="1424294"/>
    <lineage>
        <taxon>Bacteria</taxon>
        <taxon>Bacillati</taxon>
        <taxon>Bacillota</taxon>
        <taxon>Clostridia</taxon>
        <taxon>Peptostreptococcales</taxon>
        <taxon>Thermotaleaceae</taxon>
        <taxon>Geosporobacter</taxon>
    </lineage>
</organism>
<dbReference type="SMART" id="SM00382">
    <property type="entry name" value="AAA"/>
    <property type="match status" value="1"/>
</dbReference>
<gene>
    <name evidence="5" type="ORF">Gferi_05195</name>
</gene>
<dbReference type="PANTHER" id="PTHR43423:SF1">
    <property type="entry name" value="ABC TRANSPORTER I FAMILY MEMBER 17"/>
    <property type="match status" value="1"/>
</dbReference>
<evidence type="ECO:0000313" key="5">
    <source>
        <dbReference type="EMBL" id="AOT69004.1"/>
    </source>
</evidence>
<protein>
    <recommendedName>
        <fullName evidence="4">ABC transporter domain-containing protein</fullName>
    </recommendedName>
</protein>
<dbReference type="InterPro" id="IPR017871">
    <property type="entry name" value="ABC_transporter-like_CS"/>
</dbReference>
<evidence type="ECO:0000313" key="6">
    <source>
        <dbReference type="Proteomes" id="UP000095743"/>
    </source>
</evidence>
<dbReference type="STRING" id="1424294.Gferi_05195"/>
<dbReference type="InterPro" id="IPR003439">
    <property type="entry name" value="ABC_transporter-like_ATP-bd"/>
</dbReference>
<dbReference type="InterPro" id="IPR003593">
    <property type="entry name" value="AAA+_ATPase"/>
</dbReference>
<dbReference type="CDD" id="cd03260">
    <property type="entry name" value="ABC_PstB_phosphate_transporter"/>
    <property type="match status" value="1"/>
</dbReference>
<evidence type="ECO:0000256" key="2">
    <source>
        <dbReference type="ARBA" id="ARBA00022741"/>
    </source>
</evidence>
<evidence type="ECO:0000256" key="3">
    <source>
        <dbReference type="ARBA" id="ARBA00022840"/>
    </source>
</evidence>
<name>A0A1D8GDM9_9FIRM</name>
<keyword evidence="6" id="KW-1185">Reference proteome</keyword>
<accession>A0A1D8GDM9</accession>
<dbReference type="KEGG" id="gfe:Gferi_05195"/>
<dbReference type="EMBL" id="CP017269">
    <property type="protein sequence ID" value="AOT69004.1"/>
    <property type="molecule type" value="Genomic_DNA"/>
</dbReference>
<evidence type="ECO:0000256" key="1">
    <source>
        <dbReference type="ARBA" id="ARBA00022448"/>
    </source>
</evidence>
<reference evidence="5 6" key="1">
    <citation type="submission" date="2016-09" db="EMBL/GenBank/DDBJ databases">
        <title>Genomic analysis reveals versatility of anaerobic energy metabolism of Geosporobacter ferrireducens IRF9 of phylum Firmicutes.</title>
        <authorList>
            <person name="Kim S.-J."/>
        </authorList>
    </citation>
    <scope>NUCLEOTIDE SEQUENCE [LARGE SCALE GENOMIC DNA]</scope>
    <source>
        <strain evidence="5 6">IRF9</strain>
    </source>
</reference>
<dbReference type="Pfam" id="PF00005">
    <property type="entry name" value="ABC_tran"/>
    <property type="match status" value="1"/>
</dbReference>
<dbReference type="InterPro" id="IPR005670">
    <property type="entry name" value="PstB-like"/>
</dbReference>
<keyword evidence="1" id="KW-0813">Transport</keyword>
<dbReference type="GO" id="GO:0035435">
    <property type="term" value="P:phosphate ion transmembrane transport"/>
    <property type="evidence" value="ECO:0007669"/>
    <property type="project" value="InterPro"/>
</dbReference>
<dbReference type="OrthoDB" id="9804199at2"/>
<dbReference type="AlphaFoldDB" id="A0A1D8GDM9"/>
<dbReference type="PROSITE" id="PS00211">
    <property type="entry name" value="ABC_TRANSPORTER_1"/>
    <property type="match status" value="1"/>
</dbReference>
<feature type="domain" description="ABC transporter" evidence="4">
    <location>
        <begin position="5"/>
        <end position="238"/>
    </location>
</feature>
<keyword evidence="2" id="KW-0547">Nucleotide-binding</keyword>
<dbReference type="GO" id="GO:0005315">
    <property type="term" value="F:phosphate transmembrane transporter activity"/>
    <property type="evidence" value="ECO:0007669"/>
    <property type="project" value="InterPro"/>
</dbReference>